<organism evidence="1 2">
    <name type="scientific">Geomonas terrae</name>
    <dbReference type="NCBI Taxonomy" id="2562681"/>
    <lineage>
        <taxon>Bacteria</taxon>
        <taxon>Pseudomonadati</taxon>
        <taxon>Thermodesulfobacteriota</taxon>
        <taxon>Desulfuromonadia</taxon>
        <taxon>Geobacterales</taxon>
        <taxon>Geobacteraceae</taxon>
        <taxon>Geomonas</taxon>
    </lineage>
</organism>
<sequence>MSYTVRLTRQANKQKEKLPEKVKTALLFLLHEISRSGPVRGDWPNYGKLSYQRHHRHIKKGKPTYVAVWEEIGGEINLVELTYVGTHEKAPY</sequence>
<dbReference type="EMBL" id="SRSC01000003">
    <property type="protein sequence ID" value="TGU71071.1"/>
    <property type="molecule type" value="Genomic_DNA"/>
</dbReference>
<dbReference type="Proteomes" id="UP000306416">
    <property type="component" value="Unassembled WGS sequence"/>
</dbReference>
<protein>
    <submittedName>
        <fullName evidence="1">Cytotoxic translational repressor of toxin-antitoxin stability system</fullName>
    </submittedName>
</protein>
<comment type="caution">
    <text evidence="1">The sequence shown here is derived from an EMBL/GenBank/DDBJ whole genome shotgun (WGS) entry which is preliminary data.</text>
</comment>
<dbReference type="InterPro" id="IPR035093">
    <property type="entry name" value="RelE/ParE_toxin_dom_sf"/>
</dbReference>
<name>A0A4S1CCI4_9BACT</name>
<reference evidence="1 2" key="1">
    <citation type="submission" date="2019-04" db="EMBL/GenBank/DDBJ databases">
        <title>Geobacter oryzae sp. nov., ferric-reducing bacteria isolated from paddy soil.</title>
        <authorList>
            <person name="Xu Z."/>
            <person name="Masuda Y."/>
            <person name="Itoh H."/>
            <person name="Senoo K."/>
        </authorList>
    </citation>
    <scope>NUCLEOTIDE SEQUENCE [LARGE SCALE GENOMIC DNA]</scope>
    <source>
        <strain evidence="1 2">Red111</strain>
    </source>
</reference>
<dbReference type="AlphaFoldDB" id="A0A4S1CCI4"/>
<proteinExistence type="predicted"/>
<dbReference type="RefSeq" id="WP_135870510.1">
    <property type="nucleotide sequence ID" value="NZ_SRSC01000003.1"/>
</dbReference>
<dbReference type="SUPFAM" id="SSF143011">
    <property type="entry name" value="RelE-like"/>
    <property type="match status" value="1"/>
</dbReference>
<evidence type="ECO:0000313" key="1">
    <source>
        <dbReference type="EMBL" id="TGU71071.1"/>
    </source>
</evidence>
<accession>A0A4S1CCI4</accession>
<evidence type="ECO:0000313" key="2">
    <source>
        <dbReference type="Proteomes" id="UP000306416"/>
    </source>
</evidence>
<gene>
    <name evidence="1" type="ORF">E4633_12035</name>
</gene>
<keyword evidence="2" id="KW-1185">Reference proteome</keyword>